<accession>A0A375FR49</accession>
<dbReference type="EMBL" id="OGUS01000084">
    <property type="protein sequence ID" value="SPC07770.1"/>
    <property type="molecule type" value="Genomic_DNA"/>
</dbReference>
<reference evidence="2 4" key="1">
    <citation type="submission" date="2018-01" db="EMBL/GenBank/DDBJ databases">
        <authorList>
            <person name="Clerissi C."/>
        </authorList>
    </citation>
    <scope>NUCLEOTIDE SEQUENCE</scope>
    <source>
        <strain evidence="2">Cupriavidus oxalaticus LMG 2235</strain>
        <plasmid evidence="4">co2235_mp</plasmid>
    </source>
</reference>
<geneLocation type="plasmid" evidence="4">
    <name>co2235_mp</name>
</geneLocation>
<keyword evidence="1" id="KW-1133">Transmembrane helix</keyword>
<comment type="caution">
    <text evidence="2">The sequence shown here is derived from an EMBL/GenBank/DDBJ whole genome shotgun (WGS) entry which is preliminary data.</text>
</comment>
<reference evidence="4" key="2">
    <citation type="submission" date="2018-01" db="EMBL/GenBank/DDBJ databases">
        <authorList>
            <person name="Gaut B.S."/>
            <person name="Morton B.R."/>
            <person name="Clegg M.T."/>
            <person name="Duvall M.R."/>
        </authorList>
    </citation>
    <scope>NUCLEOTIDE SEQUENCE [LARGE SCALE GENOMIC DNA]</scope>
</reference>
<keyword evidence="1" id="KW-0472">Membrane</keyword>
<dbReference type="Proteomes" id="UP000256862">
    <property type="component" value="Plasmid CO2235_mp"/>
</dbReference>
<evidence type="ECO:0000313" key="4">
    <source>
        <dbReference type="Proteomes" id="UP000256862"/>
    </source>
</evidence>
<dbReference type="AlphaFoldDB" id="A0A375FR49"/>
<sequence length="54" mass="5912">MEMRWEKLYSGGLAEFHKSDSEACRAARRTSASEAVWLGALLAVLIIGGALLFQ</sequence>
<keyword evidence="1" id="KW-0812">Transmembrane</keyword>
<dbReference type="EMBL" id="OGUS01000143">
    <property type="protein sequence ID" value="SPC24396.1"/>
    <property type="molecule type" value="Genomic_DNA"/>
</dbReference>
<evidence type="ECO:0000256" key="1">
    <source>
        <dbReference type="SAM" id="Phobius"/>
    </source>
</evidence>
<evidence type="ECO:0000313" key="2">
    <source>
        <dbReference type="EMBL" id="SPC07770.1"/>
    </source>
</evidence>
<name>A0A375FR49_9BURK</name>
<feature type="transmembrane region" description="Helical" evidence="1">
    <location>
        <begin position="35"/>
        <end position="53"/>
    </location>
</feature>
<organism evidence="2 4">
    <name type="scientific">Cupriavidus oxalaticus</name>
    <dbReference type="NCBI Taxonomy" id="96344"/>
    <lineage>
        <taxon>Bacteria</taxon>
        <taxon>Pseudomonadati</taxon>
        <taxon>Pseudomonadota</taxon>
        <taxon>Betaproteobacteria</taxon>
        <taxon>Burkholderiales</taxon>
        <taxon>Burkholderiaceae</taxon>
        <taxon>Cupriavidus</taxon>
    </lineage>
</organism>
<evidence type="ECO:0000313" key="3">
    <source>
        <dbReference type="EMBL" id="SPC24396.1"/>
    </source>
</evidence>
<protein>
    <submittedName>
        <fullName evidence="2">Uncharacterized protein</fullName>
    </submittedName>
</protein>
<proteinExistence type="predicted"/>
<gene>
    <name evidence="3" type="ORF">CO2235_MP80276</name>
    <name evidence="2" type="ORF">CO2235_U770212</name>
</gene>